<dbReference type="PROSITE" id="PS50977">
    <property type="entry name" value="HTH_TETR_2"/>
    <property type="match status" value="1"/>
</dbReference>
<name>A0A385YWA5_9BACL</name>
<feature type="DNA-binding region" description="H-T-H motif" evidence="2">
    <location>
        <begin position="18"/>
        <end position="37"/>
    </location>
</feature>
<dbReference type="GO" id="GO:0003677">
    <property type="term" value="F:DNA binding"/>
    <property type="evidence" value="ECO:0007669"/>
    <property type="project" value="UniProtKB-UniRule"/>
</dbReference>
<feature type="coiled-coil region" evidence="3">
    <location>
        <begin position="62"/>
        <end position="89"/>
    </location>
</feature>
<organism evidence="5 6">
    <name type="scientific">Paenisporosarcina cavernae</name>
    <dbReference type="NCBI Taxonomy" id="2320858"/>
    <lineage>
        <taxon>Bacteria</taxon>
        <taxon>Bacillati</taxon>
        <taxon>Bacillota</taxon>
        <taxon>Bacilli</taxon>
        <taxon>Bacillales</taxon>
        <taxon>Caryophanaceae</taxon>
        <taxon>Paenisporosarcina</taxon>
    </lineage>
</organism>
<dbReference type="SUPFAM" id="SSF46689">
    <property type="entry name" value="Homeodomain-like"/>
    <property type="match status" value="1"/>
</dbReference>
<dbReference type="PANTHER" id="PTHR43479:SF22">
    <property type="entry name" value="TRANSCRIPTIONAL REGULATOR, TETR FAMILY"/>
    <property type="match status" value="1"/>
</dbReference>
<dbReference type="InterPro" id="IPR041490">
    <property type="entry name" value="KstR2_TetR_C"/>
</dbReference>
<dbReference type="PANTHER" id="PTHR43479">
    <property type="entry name" value="ACREF/ENVCD OPERON REPRESSOR-RELATED"/>
    <property type="match status" value="1"/>
</dbReference>
<accession>A0A385YWA5</accession>
<evidence type="ECO:0000256" key="2">
    <source>
        <dbReference type="PROSITE-ProRule" id="PRU00335"/>
    </source>
</evidence>
<dbReference type="KEGG" id="paek:D3873_02545"/>
<dbReference type="InterPro" id="IPR009057">
    <property type="entry name" value="Homeodomain-like_sf"/>
</dbReference>
<dbReference type="Gene3D" id="1.10.10.60">
    <property type="entry name" value="Homeodomain-like"/>
    <property type="match status" value="1"/>
</dbReference>
<evidence type="ECO:0000256" key="1">
    <source>
        <dbReference type="ARBA" id="ARBA00023125"/>
    </source>
</evidence>
<proteinExistence type="predicted"/>
<keyword evidence="6" id="KW-1185">Reference proteome</keyword>
<evidence type="ECO:0000313" key="6">
    <source>
        <dbReference type="Proteomes" id="UP000265725"/>
    </source>
</evidence>
<evidence type="ECO:0000313" key="5">
    <source>
        <dbReference type="EMBL" id="AYC30751.1"/>
    </source>
</evidence>
<keyword evidence="1 2" id="KW-0238">DNA-binding</keyword>
<dbReference type="RefSeq" id="WP_119884456.1">
    <property type="nucleotide sequence ID" value="NZ_CP032418.1"/>
</dbReference>
<dbReference type="SUPFAM" id="SSF48498">
    <property type="entry name" value="Tetracyclin repressor-like, C-terminal domain"/>
    <property type="match status" value="1"/>
</dbReference>
<evidence type="ECO:0000256" key="3">
    <source>
        <dbReference type="SAM" id="Coils"/>
    </source>
</evidence>
<dbReference type="Pfam" id="PF17932">
    <property type="entry name" value="TetR_C_24"/>
    <property type="match status" value="1"/>
</dbReference>
<dbReference type="Pfam" id="PF00440">
    <property type="entry name" value="TetR_N"/>
    <property type="match status" value="1"/>
</dbReference>
<protein>
    <submittedName>
        <fullName evidence="5">TetR/AcrR family transcriptional regulator</fullName>
    </submittedName>
</protein>
<dbReference type="PRINTS" id="PR00455">
    <property type="entry name" value="HTHTETR"/>
</dbReference>
<dbReference type="InterPro" id="IPR036271">
    <property type="entry name" value="Tet_transcr_reg_TetR-rel_C_sf"/>
</dbReference>
<dbReference type="EMBL" id="CP032418">
    <property type="protein sequence ID" value="AYC30751.1"/>
    <property type="molecule type" value="Genomic_DNA"/>
</dbReference>
<gene>
    <name evidence="5" type="ORF">D3873_02545</name>
</gene>
<feature type="domain" description="HTH tetR-type" evidence="4">
    <location>
        <begin position="1"/>
        <end position="55"/>
    </location>
</feature>
<dbReference type="Proteomes" id="UP000265725">
    <property type="component" value="Chromosome"/>
</dbReference>
<dbReference type="AlphaFoldDB" id="A0A385YWA5"/>
<dbReference type="Gene3D" id="1.10.357.10">
    <property type="entry name" value="Tetracycline Repressor, domain 2"/>
    <property type="match status" value="1"/>
</dbReference>
<dbReference type="OrthoDB" id="1669699at2"/>
<dbReference type="InterPro" id="IPR050624">
    <property type="entry name" value="HTH-type_Tx_Regulator"/>
</dbReference>
<sequence length="188" mass="21781">MIRGAVALFKQKGYHRTTTREIAKEAGFSIGTLYEYIRTKEDVLYLVCDSIYEEVQQRLSGIAQQEGSLEGLEKAIRQYYELIDEMQDEFVVMYQESKSLPKDALEYVLNKELEMVALFENILRDCQKAGEIHVKDESISLAAHHLVIQGQMWAFRRWGLHSHYTLDQFMDDQLQWLLHGIKGNGGTT</sequence>
<keyword evidence="3" id="KW-0175">Coiled coil</keyword>
<dbReference type="InterPro" id="IPR001647">
    <property type="entry name" value="HTH_TetR"/>
</dbReference>
<evidence type="ECO:0000259" key="4">
    <source>
        <dbReference type="PROSITE" id="PS50977"/>
    </source>
</evidence>
<reference evidence="6" key="1">
    <citation type="submission" date="2018-09" db="EMBL/GenBank/DDBJ databases">
        <authorList>
            <person name="Zhu H."/>
        </authorList>
    </citation>
    <scope>NUCLEOTIDE SEQUENCE [LARGE SCALE GENOMIC DNA]</scope>
    <source>
        <strain evidence="6">K2R23-3</strain>
    </source>
</reference>